<keyword evidence="3 6" id="KW-0812">Transmembrane</keyword>
<evidence type="ECO:0000313" key="8">
    <source>
        <dbReference type="Proteomes" id="UP000006462"/>
    </source>
</evidence>
<feature type="transmembrane region" description="Helical" evidence="6">
    <location>
        <begin position="172"/>
        <end position="190"/>
    </location>
</feature>
<dbReference type="Pfam" id="PF00953">
    <property type="entry name" value="Glycos_transf_4"/>
    <property type="match status" value="1"/>
</dbReference>
<keyword evidence="2 7" id="KW-0808">Transferase</keyword>
<feature type="transmembrane region" description="Helical" evidence="6">
    <location>
        <begin position="55"/>
        <end position="77"/>
    </location>
</feature>
<evidence type="ECO:0000313" key="7">
    <source>
        <dbReference type="EMBL" id="EFB90234.1"/>
    </source>
</evidence>
<dbReference type="RefSeq" id="WP_009165321.1">
    <property type="nucleotide sequence ID" value="NZ_ADFP01000090.1"/>
</dbReference>
<dbReference type="InterPro" id="IPR000715">
    <property type="entry name" value="Glycosyl_transferase_4"/>
</dbReference>
<protein>
    <submittedName>
        <fullName evidence="7">Phospho-N-acetylmuramoyl-pentapeptide-transferase</fullName>
        <ecNumber evidence="7">2.7.8.13</ecNumber>
    </submittedName>
</protein>
<feature type="transmembrane region" description="Helical" evidence="6">
    <location>
        <begin position="225"/>
        <end position="247"/>
    </location>
</feature>
<feature type="transmembrane region" description="Helical" evidence="6">
    <location>
        <begin position="6"/>
        <end position="23"/>
    </location>
</feature>
<dbReference type="EC" id="2.7.8.13" evidence="7"/>
<accession>A0ABP2HSB0</accession>
<feature type="transmembrane region" description="Helical" evidence="6">
    <location>
        <begin position="140"/>
        <end position="160"/>
    </location>
</feature>
<dbReference type="InterPro" id="IPR018480">
    <property type="entry name" value="PNAcMuramoyl-5peptid_Trfase_CS"/>
</dbReference>
<keyword evidence="8" id="KW-1185">Reference proteome</keyword>
<evidence type="ECO:0000256" key="5">
    <source>
        <dbReference type="ARBA" id="ARBA00023136"/>
    </source>
</evidence>
<name>A0ABP2HSB0_9BACT</name>
<dbReference type="EMBL" id="ADFP01000090">
    <property type="protein sequence ID" value="EFB90234.1"/>
    <property type="molecule type" value="Genomic_DNA"/>
</dbReference>
<evidence type="ECO:0000256" key="6">
    <source>
        <dbReference type="SAM" id="Phobius"/>
    </source>
</evidence>
<proteinExistence type="predicted"/>
<keyword evidence="5 6" id="KW-0472">Membrane</keyword>
<feature type="transmembrane region" description="Helical" evidence="6">
    <location>
        <begin position="196"/>
        <end position="213"/>
    </location>
</feature>
<sequence>MMTLLAPHSLILLFVIFFCEVAAQHSWIDWMRRRHVSQVQKAYGTHIDEKIKAKVPAAGGVVFLLIGSGLLLTHMIRGDRAGVIFWSYPILSAMVGLCDDMLKFKNSSSEGLRSLQKFALQATTTGLWFILLALDGKVPALFWGFSIGGWIWPLALFFAVGIQNSVNVTDGLDGLAAGASVVTFVVLASLSPEPYLGSLTGLAVALGFLWHNCHPAQVFMGDAGAHFLAGLMASCAFMGAGGVLVLIPAGTGFGIEMLSVVIQLIAIHGWGRRVFRMSPLHHHFQLLGWPEDRIVVRFLLAHTLCSLLCAAAAQSVAFFFMP</sequence>
<dbReference type="Proteomes" id="UP000006462">
    <property type="component" value="Unassembled WGS sequence"/>
</dbReference>
<comment type="subcellular location">
    <subcellularLocation>
        <location evidence="1">Membrane</location>
        <topology evidence="1">Multi-pass membrane protein</topology>
    </subcellularLocation>
</comment>
<evidence type="ECO:0000256" key="3">
    <source>
        <dbReference type="ARBA" id="ARBA00022692"/>
    </source>
</evidence>
<evidence type="ECO:0000256" key="1">
    <source>
        <dbReference type="ARBA" id="ARBA00004141"/>
    </source>
</evidence>
<evidence type="ECO:0000256" key="2">
    <source>
        <dbReference type="ARBA" id="ARBA00022679"/>
    </source>
</evidence>
<comment type="caution">
    <text evidence="7">The sequence shown here is derived from an EMBL/GenBank/DDBJ whole genome shotgun (WGS) entry which is preliminary data.</text>
</comment>
<reference evidence="7 8" key="1">
    <citation type="submission" date="2009-12" db="EMBL/GenBank/DDBJ databases">
        <authorList>
            <person name="Shrivastava S."/>
            <person name="Madupu R."/>
            <person name="Durkin A.S."/>
            <person name="Torralba M."/>
            <person name="Methe B."/>
            <person name="Sutton G.G."/>
            <person name="Strausberg R.L."/>
            <person name="Nelson K.E."/>
        </authorList>
    </citation>
    <scope>NUCLEOTIDE SEQUENCE [LARGE SCALE GENOMIC DNA]</scope>
    <source>
        <strain evidence="7 8">W5455</strain>
    </source>
</reference>
<dbReference type="PANTHER" id="PTHR22926:SF5">
    <property type="entry name" value="PHOSPHO-N-ACETYLMURAMOYL-PENTAPEPTIDE-TRANSFERASE HOMOLOG"/>
    <property type="match status" value="1"/>
</dbReference>
<organism evidence="7 8">
    <name type="scientific">Pyramidobacter piscolens W5455</name>
    <dbReference type="NCBI Taxonomy" id="352165"/>
    <lineage>
        <taxon>Bacteria</taxon>
        <taxon>Thermotogati</taxon>
        <taxon>Synergistota</taxon>
        <taxon>Synergistia</taxon>
        <taxon>Synergistales</taxon>
        <taxon>Dethiosulfovibrionaceae</taxon>
        <taxon>Pyramidobacter</taxon>
    </lineage>
</organism>
<evidence type="ECO:0000256" key="4">
    <source>
        <dbReference type="ARBA" id="ARBA00022989"/>
    </source>
</evidence>
<gene>
    <name evidence="7" type="ORF">HMPREF7215_2706</name>
</gene>
<dbReference type="PROSITE" id="PS01348">
    <property type="entry name" value="MRAY_2"/>
    <property type="match status" value="1"/>
</dbReference>
<dbReference type="PANTHER" id="PTHR22926">
    <property type="entry name" value="PHOSPHO-N-ACETYLMURAMOYL-PENTAPEPTIDE-TRANSFERASE"/>
    <property type="match status" value="1"/>
</dbReference>
<feature type="transmembrane region" description="Helical" evidence="6">
    <location>
        <begin position="296"/>
        <end position="321"/>
    </location>
</feature>
<keyword evidence="4 6" id="KW-1133">Transmembrane helix</keyword>
<feature type="transmembrane region" description="Helical" evidence="6">
    <location>
        <begin position="253"/>
        <end position="275"/>
    </location>
</feature>
<dbReference type="GO" id="GO:0016740">
    <property type="term" value="F:transferase activity"/>
    <property type="evidence" value="ECO:0007669"/>
    <property type="project" value="UniProtKB-KW"/>
</dbReference>